<dbReference type="OrthoDB" id="3068798at2759"/>
<dbReference type="AlphaFoldDB" id="A0A9P6C2V9"/>
<feature type="compositionally biased region" description="Low complexity" evidence="1">
    <location>
        <begin position="789"/>
        <end position="799"/>
    </location>
</feature>
<dbReference type="Proteomes" id="UP000807342">
    <property type="component" value="Unassembled WGS sequence"/>
</dbReference>
<feature type="region of interest" description="Disordered" evidence="1">
    <location>
        <begin position="789"/>
        <end position="846"/>
    </location>
</feature>
<sequence length="954" mass="101788">MTSAHPFTLAEFGELVCAALEDVEGRNYPEASATLPPASSRRSFLSFSPPESRHSRPGLATPSRARTSLSHPPKSFFSLPQNNNRMLHHPTPLHPIDAMSHLDLSQTCIPTCPTTPTPSASRPRARQVFDKIRRQASALVKSPTKRSRSHSCTQTISPKRTDNLPLLVPTVTFASATSIHSSTGRARSVSCSCSGDDDARSMATSILHIDGPSGGDFVPYLPLVTRLERGPTAAYATDVIGFSTFASRITPASIPLPISDASVKRPVIPPASPSPSRRSDSTASTKSPVTPVFPLYNHHDIHPYASVAAMSQRWSLGSDDAEQNADPFAKGKVRAVRRSLIQDSFLLACAAVDDSPTSAPGDDGTGGRSSGRRGSVFKKKSAISLPPSKPPPSCPLPSPPQSVTSGDSDCARSSLGDSSDSRPSPDEEWTLFLGGRSKLFELPRALEPSKKEIARGRSGSSPSAPSSKPYLSPLDIPPQFQQEQCPRARTVSNLSTRSSATGRRIESGPAPNLLSGPNANNGESFEDWTLSLPVLRKPKSSLCIDSSARVEEAPVDPKARKCKSFAEWTTTLSDEYEREQNRLREKERDRERERKTSRVSLHSVSSARVSQRSIKRLPIGPAPSHSPIPGMGNAGMSSLNLTASKSTVSLRSCSSSASISSASTAASYRDTLPFSTFSPTSPAGPNNNSSFTLPSTMRSVSASTSVSTLAKFPLPPSFSSKLMQRRQGAPPLPKPLLSISSFKSTPASSLSATASTTVYGKPRDLVSSLGQDEDSSNAASAPAATSCFSLSSFPPSSSSICAPPRLRTVSERKERKRPEMCYLPPSTTSSASSVGTSTSTLSKSSSIKTVSSTSTIVPNRVRTRRLMERVGELEPASATRSRESLAIEHLNVEDIGARSGRSSFESSIRDTEYDTCPEGSFLDVDSESCSVREEDEIGSMVSGAYYSARSSMSA</sequence>
<protein>
    <submittedName>
        <fullName evidence="2">Uncharacterized protein</fullName>
    </submittedName>
</protein>
<gene>
    <name evidence="2" type="ORF">P691DRAFT_157031</name>
</gene>
<feature type="compositionally biased region" description="Polar residues" evidence="1">
    <location>
        <begin position="598"/>
        <end position="612"/>
    </location>
</feature>
<evidence type="ECO:0000313" key="3">
    <source>
        <dbReference type="Proteomes" id="UP000807342"/>
    </source>
</evidence>
<feature type="region of interest" description="Disordered" evidence="1">
    <location>
        <begin position="138"/>
        <end position="160"/>
    </location>
</feature>
<keyword evidence="3" id="KW-1185">Reference proteome</keyword>
<feature type="region of interest" description="Disordered" evidence="1">
    <location>
        <begin position="717"/>
        <end position="737"/>
    </location>
</feature>
<feature type="compositionally biased region" description="Pro residues" evidence="1">
    <location>
        <begin position="387"/>
        <end position="400"/>
    </location>
</feature>
<feature type="region of interest" description="Disordered" evidence="1">
    <location>
        <begin position="30"/>
        <end position="73"/>
    </location>
</feature>
<feature type="compositionally biased region" description="Polar residues" evidence="1">
    <location>
        <begin position="479"/>
        <end position="501"/>
    </location>
</feature>
<feature type="region of interest" description="Disordered" evidence="1">
    <location>
        <begin position="575"/>
        <end position="635"/>
    </location>
</feature>
<organism evidence="2 3">
    <name type="scientific">Macrolepiota fuliginosa MF-IS2</name>
    <dbReference type="NCBI Taxonomy" id="1400762"/>
    <lineage>
        <taxon>Eukaryota</taxon>
        <taxon>Fungi</taxon>
        <taxon>Dikarya</taxon>
        <taxon>Basidiomycota</taxon>
        <taxon>Agaricomycotina</taxon>
        <taxon>Agaricomycetes</taxon>
        <taxon>Agaricomycetidae</taxon>
        <taxon>Agaricales</taxon>
        <taxon>Agaricineae</taxon>
        <taxon>Agaricaceae</taxon>
        <taxon>Macrolepiota</taxon>
    </lineage>
</organism>
<comment type="caution">
    <text evidence="2">The sequence shown here is derived from an EMBL/GenBank/DDBJ whole genome shotgun (WGS) entry which is preliminary data.</text>
</comment>
<feature type="compositionally biased region" description="Basic and acidic residues" evidence="1">
    <location>
        <begin position="578"/>
        <end position="596"/>
    </location>
</feature>
<reference evidence="2" key="1">
    <citation type="submission" date="2020-11" db="EMBL/GenBank/DDBJ databases">
        <authorList>
            <consortium name="DOE Joint Genome Institute"/>
            <person name="Ahrendt S."/>
            <person name="Riley R."/>
            <person name="Andreopoulos W."/>
            <person name="Labutti K."/>
            <person name="Pangilinan J."/>
            <person name="Ruiz-Duenas F.J."/>
            <person name="Barrasa J.M."/>
            <person name="Sanchez-Garcia M."/>
            <person name="Camarero S."/>
            <person name="Miyauchi S."/>
            <person name="Serrano A."/>
            <person name="Linde D."/>
            <person name="Babiker R."/>
            <person name="Drula E."/>
            <person name="Ayuso-Fernandez I."/>
            <person name="Pacheco R."/>
            <person name="Padilla G."/>
            <person name="Ferreira P."/>
            <person name="Barriuso J."/>
            <person name="Kellner H."/>
            <person name="Castanera R."/>
            <person name="Alfaro M."/>
            <person name="Ramirez L."/>
            <person name="Pisabarro A.G."/>
            <person name="Kuo A."/>
            <person name="Tritt A."/>
            <person name="Lipzen A."/>
            <person name="He G."/>
            <person name="Yan M."/>
            <person name="Ng V."/>
            <person name="Cullen D."/>
            <person name="Martin F."/>
            <person name="Rosso M.-N."/>
            <person name="Henrissat B."/>
            <person name="Hibbett D."/>
            <person name="Martinez A.T."/>
            <person name="Grigoriev I.V."/>
        </authorList>
    </citation>
    <scope>NUCLEOTIDE SEQUENCE</scope>
    <source>
        <strain evidence="2">MF-IS2</strain>
    </source>
</reference>
<feature type="compositionally biased region" description="Low complexity" evidence="1">
    <location>
        <begin position="456"/>
        <end position="467"/>
    </location>
</feature>
<dbReference type="EMBL" id="MU151225">
    <property type="protein sequence ID" value="KAF9446874.1"/>
    <property type="molecule type" value="Genomic_DNA"/>
</dbReference>
<evidence type="ECO:0000313" key="2">
    <source>
        <dbReference type="EMBL" id="KAF9446874.1"/>
    </source>
</evidence>
<evidence type="ECO:0000256" key="1">
    <source>
        <dbReference type="SAM" id="MobiDB-lite"/>
    </source>
</evidence>
<feature type="compositionally biased region" description="Low complexity" evidence="1">
    <location>
        <begin position="826"/>
        <end position="846"/>
    </location>
</feature>
<feature type="region of interest" description="Disordered" evidence="1">
    <location>
        <begin position="263"/>
        <end position="287"/>
    </location>
</feature>
<feature type="compositionally biased region" description="Basic and acidic residues" evidence="1">
    <location>
        <begin position="808"/>
        <end position="819"/>
    </location>
</feature>
<proteinExistence type="predicted"/>
<name>A0A9P6C2V9_9AGAR</name>
<feature type="region of interest" description="Disordered" evidence="1">
    <location>
        <begin position="353"/>
        <end position="522"/>
    </location>
</feature>
<feature type="compositionally biased region" description="Low complexity" evidence="1">
    <location>
        <begin position="35"/>
        <end position="50"/>
    </location>
</feature>
<accession>A0A9P6C2V9</accession>